<sequence length="283" mass="31556">MSNQAENENQSVMLRIDTVDQDDNEGLRTPPKSELSLDKIQTQTRSSMVRQISMDQCPTSSNLEEINPFVEKHSGTTQGGVGSLRYDCQDDDVPKDVVTDDENDEQNDFIGTTESDNSPNSVNEDLFSSPKTSFRVPPGTPYDEKNNQKSFIAGYNGGQIGIGHRRNDFYEEQQQEGEDESQFDTSTSAFLTTSDTFGLPFPRNFSLSMPNDSSTPKERQHAQQQSDCDTGDSNVENEQNDSLSSLFPLQKTINRPRQPSFPMRLTASLLLAKGQEEIAENTS</sequence>
<organism evidence="2 3">
    <name type="scientific">Meira miltonrushii</name>
    <dbReference type="NCBI Taxonomy" id="1280837"/>
    <lineage>
        <taxon>Eukaryota</taxon>
        <taxon>Fungi</taxon>
        <taxon>Dikarya</taxon>
        <taxon>Basidiomycota</taxon>
        <taxon>Ustilaginomycotina</taxon>
        <taxon>Exobasidiomycetes</taxon>
        <taxon>Exobasidiales</taxon>
        <taxon>Brachybasidiaceae</taxon>
        <taxon>Meira</taxon>
    </lineage>
</organism>
<protein>
    <submittedName>
        <fullName evidence="2">Uncharacterized protein</fullName>
    </submittedName>
</protein>
<feature type="compositionally biased region" description="Acidic residues" evidence="1">
    <location>
        <begin position="170"/>
        <end position="182"/>
    </location>
</feature>
<dbReference type="AlphaFoldDB" id="A0A316VJE0"/>
<evidence type="ECO:0000256" key="1">
    <source>
        <dbReference type="SAM" id="MobiDB-lite"/>
    </source>
</evidence>
<feature type="compositionally biased region" description="Polar residues" evidence="1">
    <location>
        <begin position="1"/>
        <end position="12"/>
    </location>
</feature>
<feature type="region of interest" description="Disordered" evidence="1">
    <location>
        <begin position="1"/>
        <end position="262"/>
    </location>
</feature>
<feature type="compositionally biased region" description="Polar residues" evidence="1">
    <location>
        <begin position="222"/>
        <end position="257"/>
    </location>
</feature>
<dbReference type="Proteomes" id="UP000245771">
    <property type="component" value="Unassembled WGS sequence"/>
</dbReference>
<dbReference type="EMBL" id="KZ819603">
    <property type="protein sequence ID" value="PWN36141.1"/>
    <property type="molecule type" value="Genomic_DNA"/>
</dbReference>
<accession>A0A316VJE0</accession>
<feature type="compositionally biased region" description="Polar residues" evidence="1">
    <location>
        <begin position="39"/>
        <end position="64"/>
    </location>
</feature>
<evidence type="ECO:0000313" key="3">
    <source>
        <dbReference type="Proteomes" id="UP000245771"/>
    </source>
</evidence>
<keyword evidence="3" id="KW-1185">Reference proteome</keyword>
<dbReference type="GeneID" id="37019538"/>
<gene>
    <name evidence="2" type="ORF">FA14DRAFT_155544</name>
</gene>
<feature type="compositionally biased region" description="Polar residues" evidence="1">
    <location>
        <begin position="183"/>
        <end position="196"/>
    </location>
</feature>
<dbReference type="RefSeq" id="XP_025356443.1">
    <property type="nucleotide sequence ID" value="XM_025497757.1"/>
</dbReference>
<evidence type="ECO:0000313" key="2">
    <source>
        <dbReference type="EMBL" id="PWN36141.1"/>
    </source>
</evidence>
<name>A0A316VJE0_9BASI</name>
<reference evidence="2 3" key="1">
    <citation type="journal article" date="2018" name="Mol. Biol. Evol.">
        <title>Broad Genomic Sampling Reveals a Smut Pathogenic Ancestry of the Fungal Clade Ustilaginomycotina.</title>
        <authorList>
            <person name="Kijpornyongpan T."/>
            <person name="Mondo S.J."/>
            <person name="Barry K."/>
            <person name="Sandor L."/>
            <person name="Lee J."/>
            <person name="Lipzen A."/>
            <person name="Pangilinan J."/>
            <person name="LaButti K."/>
            <person name="Hainaut M."/>
            <person name="Henrissat B."/>
            <person name="Grigoriev I.V."/>
            <person name="Spatafora J.W."/>
            <person name="Aime M.C."/>
        </authorList>
    </citation>
    <scope>NUCLEOTIDE SEQUENCE [LARGE SCALE GENOMIC DNA]</scope>
    <source>
        <strain evidence="2 3">MCA 3882</strain>
    </source>
</reference>
<dbReference type="InParanoid" id="A0A316VJE0"/>
<proteinExistence type="predicted"/>
<feature type="compositionally biased region" description="Polar residues" evidence="1">
    <location>
        <begin position="109"/>
        <end position="123"/>
    </location>
</feature>
<feature type="compositionally biased region" description="Polar residues" evidence="1">
    <location>
        <begin position="205"/>
        <end position="214"/>
    </location>
</feature>